<gene>
    <name evidence="1" type="ORF">M9Y10_032101</name>
</gene>
<dbReference type="InterPro" id="IPR032675">
    <property type="entry name" value="LRR_dom_sf"/>
</dbReference>
<dbReference type="InterPro" id="IPR026906">
    <property type="entry name" value="LRR_5"/>
</dbReference>
<proteinExistence type="predicted"/>
<accession>A0ABR2GZ12</accession>
<protein>
    <recommendedName>
        <fullName evidence="3">Surface antigen BspA-like protein</fullName>
    </recommendedName>
</protein>
<comment type="caution">
    <text evidence="1">The sequence shown here is derived from an EMBL/GenBank/DDBJ whole genome shotgun (WGS) entry which is preliminary data.</text>
</comment>
<keyword evidence="2" id="KW-1185">Reference proteome</keyword>
<dbReference type="Proteomes" id="UP001470230">
    <property type="component" value="Unassembled WGS sequence"/>
</dbReference>
<dbReference type="PANTHER" id="PTHR45661">
    <property type="entry name" value="SURFACE ANTIGEN"/>
    <property type="match status" value="1"/>
</dbReference>
<evidence type="ECO:0008006" key="3">
    <source>
        <dbReference type="Google" id="ProtNLM"/>
    </source>
</evidence>
<dbReference type="SUPFAM" id="SSF52058">
    <property type="entry name" value="L domain-like"/>
    <property type="match status" value="1"/>
</dbReference>
<organism evidence="1 2">
    <name type="scientific">Tritrichomonas musculus</name>
    <dbReference type="NCBI Taxonomy" id="1915356"/>
    <lineage>
        <taxon>Eukaryota</taxon>
        <taxon>Metamonada</taxon>
        <taxon>Parabasalia</taxon>
        <taxon>Tritrichomonadida</taxon>
        <taxon>Tritrichomonadidae</taxon>
        <taxon>Tritrichomonas</taxon>
    </lineage>
</organism>
<dbReference type="EMBL" id="JAPFFF010000052">
    <property type="protein sequence ID" value="KAK8839174.1"/>
    <property type="molecule type" value="Genomic_DNA"/>
</dbReference>
<dbReference type="PANTHER" id="PTHR45661:SF3">
    <property type="entry name" value="IG-LIKE DOMAIN-CONTAINING PROTEIN"/>
    <property type="match status" value="1"/>
</dbReference>
<sequence>MQHIKQIGSHAFVNSNISRISIPSQITHMGDGAFRNCQNLDYVEIKPDSKLVKIMEAAFYNTKIDEFKIPSSVTSIGDYAFSECSSLTKITIPSSIISIGDYAFNEKSIESLDIPEDSKLKILVFD</sequence>
<dbReference type="InterPro" id="IPR053139">
    <property type="entry name" value="Surface_bspA-like"/>
</dbReference>
<evidence type="ECO:0000313" key="1">
    <source>
        <dbReference type="EMBL" id="KAK8839174.1"/>
    </source>
</evidence>
<dbReference type="Pfam" id="PF13306">
    <property type="entry name" value="LRR_5"/>
    <property type="match status" value="1"/>
</dbReference>
<dbReference type="Gene3D" id="3.80.10.10">
    <property type="entry name" value="Ribonuclease Inhibitor"/>
    <property type="match status" value="1"/>
</dbReference>
<name>A0ABR2GZ12_9EUKA</name>
<reference evidence="1 2" key="1">
    <citation type="submission" date="2024-04" db="EMBL/GenBank/DDBJ databases">
        <title>Tritrichomonas musculus Genome.</title>
        <authorList>
            <person name="Alves-Ferreira E."/>
            <person name="Grigg M."/>
            <person name="Lorenzi H."/>
            <person name="Galac M."/>
        </authorList>
    </citation>
    <scope>NUCLEOTIDE SEQUENCE [LARGE SCALE GENOMIC DNA]</scope>
    <source>
        <strain evidence="1 2">EAF2021</strain>
    </source>
</reference>
<evidence type="ECO:0000313" key="2">
    <source>
        <dbReference type="Proteomes" id="UP001470230"/>
    </source>
</evidence>